<evidence type="ECO:0000256" key="7">
    <source>
        <dbReference type="ARBA" id="ARBA00022801"/>
    </source>
</evidence>
<dbReference type="Pfam" id="PF21875">
    <property type="entry name" value="CAPN13-like_C_EFh"/>
    <property type="match status" value="1"/>
</dbReference>
<dbReference type="PANTHER" id="PTHR46735:SF3">
    <property type="entry name" value="CALPAIN SMALL SUBUNIT 1-RELATED"/>
    <property type="match status" value="1"/>
</dbReference>
<keyword evidence="4" id="KW-0645">Protease</keyword>
<dbReference type="InterPro" id="IPR018247">
    <property type="entry name" value="EF_Hand_1_Ca_BS"/>
</dbReference>
<evidence type="ECO:0000256" key="8">
    <source>
        <dbReference type="ARBA" id="ARBA00022807"/>
    </source>
</evidence>
<keyword evidence="9" id="KW-0106">Calcium</keyword>
<dbReference type="Gene3D" id="1.10.238.10">
    <property type="entry name" value="EF-hand"/>
    <property type="match status" value="1"/>
</dbReference>
<dbReference type="SUPFAM" id="SSF47473">
    <property type="entry name" value="EF-hand"/>
    <property type="match status" value="1"/>
</dbReference>
<sequence>MEIFECSDNNDKLPPAFFAGNLPLNSPLFVNEREVTQDFRLLPGSYIIVPSTSESYQESEFILREIVDKHEDWEDFFAKYFLQFPEINAIQLQRILNNVTWTNLQNYGLRFSLDACRGILALLDLNSTGTLSIQEFRFLWKKLLVYQDVFQKNDIYQTGTLEHGELYAAVQEIGISLSNELCKLLTFRYGDPDRKIRFENFACFMLRAELMMEAFHNMSKDGKGIYLQKSEWMMMTLYS</sequence>
<organism evidence="12 13">
    <name type="scientific">Phrynocephalus forsythii</name>
    <dbReference type="NCBI Taxonomy" id="171643"/>
    <lineage>
        <taxon>Eukaryota</taxon>
        <taxon>Metazoa</taxon>
        <taxon>Chordata</taxon>
        <taxon>Craniata</taxon>
        <taxon>Vertebrata</taxon>
        <taxon>Euteleostomi</taxon>
        <taxon>Lepidosauria</taxon>
        <taxon>Squamata</taxon>
        <taxon>Bifurcata</taxon>
        <taxon>Unidentata</taxon>
        <taxon>Episquamata</taxon>
        <taxon>Toxicofera</taxon>
        <taxon>Iguania</taxon>
        <taxon>Acrodonta</taxon>
        <taxon>Agamidae</taxon>
        <taxon>Agaminae</taxon>
        <taxon>Phrynocephalus</taxon>
    </lineage>
</organism>
<name>A0A9Q0Y2Y0_9SAUR</name>
<proteinExistence type="predicted"/>
<dbReference type="GO" id="GO:0006508">
    <property type="term" value="P:proteolysis"/>
    <property type="evidence" value="ECO:0007669"/>
    <property type="project" value="UniProtKB-KW"/>
</dbReference>
<dbReference type="FunFam" id="1.10.238.10:FF:000175">
    <property type="entry name" value="Calpain 14"/>
    <property type="match status" value="1"/>
</dbReference>
<dbReference type="GO" id="GO:0110158">
    <property type="term" value="C:calpain complex"/>
    <property type="evidence" value="ECO:0007669"/>
    <property type="project" value="TreeGrafter"/>
</dbReference>
<feature type="domain" description="EF-hand" evidence="11">
    <location>
        <begin position="111"/>
        <end position="146"/>
    </location>
</feature>
<accession>A0A9Q0Y2Y0</accession>
<keyword evidence="13" id="KW-1185">Reference proteome</keyword>
<dbReference type="GO" id="GO:0008234">
    <property type="term" value="F:cysteine-type peptidase activity"/>
    <property type="evidence" value="ECO:0007669"/>
    <property type="project" value="UniProtKB-KW"/>
</dbReference>
<evidence type="ECO:0000256" key="2">
    <source>
        <dbReference type="ARBA" id="ARBA00004496"/>
    </source>
</evidence>
<dbReference type="GO" id="GO:0012505">
    <property type="term" value="C:endomembrane system"/>
    <property type="evidence" value="ECO:0007669"/>
    <property type="project" value="UniProtKB-SubCell"/>
</dbReference>
<evidence type="ECO:0000256" key="1">
    <source>
        <dbReference type="ARBA" id="ARBA00004308"/>
    </source>
</evidence>
<keyword evidence="3" id="KW-0963">Cytoplasm</keyword>
<dbReference type="CDD" id="cd16195">
    <property type="entry name" value="EFh_PEF_CAPN13_14"/>
    <property type="match status" value="1"/>
</dbReference>
<dbReference type="InterPro" id="IPR036213">
    <property type="entry name" value="Calpain_III_sf"/>
</dbReference>
<dbReference type="InterPro" id="IPR002048">
    <property type="entry name" value="EF_hand_dom"/>
</dbReference>
<evidence type="ECO:0000256" key="5">
    <source>
        <dbReference type="ARBA" id="ARBA00022723"/>
    </source>
</evidence>
<keyword evidence="7" id="KW-0378">Hydrolase</keyword>
<comment type="subcellular location">
    <subcellularLocation>
        <location evidence="2">Cytoplasm</location>
    </subcellularLocation>
    <subcellularLocation>
        <location evidence="1">Endomembrane system</location>
    </subcellularLocation>
</comment>
<dbReference type="InterPro" id="IPR022682">
    <property type="entry name" value="Calpain_domain_III"/>
</dbReference>
<evidence type="ECO:0000259" key="11">
    <source>
        <dbReference type="PROSITE" id="PS50222"/>
    </source>
</evidence>
<dbReference type="PROSITE" id="PS00018">
    <property type="entry name" value="EF_HAND_1"/>
    <property type="match status" value="1"/>
</dbReference>
<keyword evidence="6" id="KW-0677">Repeat</keyword>
<keyword evidence="8" id="KW-0788">Thiol protease</keyword>
<dbReference type="EMBL" id="JAPFRF010000002">
    <property type="protein sequence ID" value="KAJ7340998.1"/>
    <property type="molecule type" value="Genomic_DNA"/>
</dbReference>
<evidence type="ECO:0000256" key="6">
    <source>
        <dbReference type="ARBA" id="ARBA00022737"/>
    </source>
</evidence>
<reference evidence="12" key="1">
    <citation type="journal article" date="2023" name="DNA Res.">
        <title>Chromosome-level genome assembly of Phrynocephalus forsythii using third-generation DNA sequencing and Hi-C analysis.</title>
        <authorList>
            <person name="Qi Y."/>
            <person name="Zhao W."/>
            <person name="Zhao Y."/>
            <person name="Niu C."/>
            <person name="Cao S."/>
            <person name="Zhang Y."/>
        </authorList>
    </citation>
    <scope>NUCLEOTIDE SEQUENCE</scope>
    <source>
        <tissue evidence="12">Muscle</tissue>
    </source>
</reference>
<dbReference type="PROSITE" id="PS50222">
    <property type="entry name" value="EF_HAND_2"/>
    <property type="match status" value="1"/>
</dbReference>
<protein>
    <recommendedName>
        <fullName evidence="11">EF-hand domain-containing protein</fullName>
    </recommendedName>
</protein>
<dbReference type="Pfam" id="PF01067">
    <property type="entry name" value="Calpain_III"/>
    <property type="match status" value="1"/>
</dbReference>
<evidence type="ECO:0000313" key="12">
    <source>
        <dbReference type="EMBL" id="KAJ7340998.1"/>
    </source>
</evidence>
<evidence type="ECO:0000256" key="9">
    <source>
        <dbReference type="ARBA" id="ARBA00022837"/>
    </source>
</evidence>
<dbReference type="Proteomes" id="UP001142489">
    <property type="component" value="Unassembled WGS sequence"/>
</dbReference>
<keyword evidence="5" id="KW-0479">Metal-binding</keyword>
<evidence type="ECO:0000256" key="10">
    <source>
        <dbReference type="ARBA" id="ARBA00023136"/>
    </source>
</evidence>
<dbReference type="GO" id="GO:0005509">
    <property type="term" value="F:calcium ion binding"/>
    <property type="evidence" value="ECO:0007669"/>
    <property type="project" value="InterPro"/>
</dbReference>
<dbReference type="InterPro" id="IPR054069">
    <property type="entry name" value="CAPN3/13-like_C_EFh"/>
</dbReference>
<dbReference type="Gene3D" id="2.60.120.380">
    <property type="match status" value="1"/>
</dbReference>
<dbReference type="OrthoDB" id="424753at2759"/>
<evidence type="ECO:0000256" key="4">
    <source>
        <dbReference type="ARBA" id="ARBA00022670"/>
    </source>
</evidence>
<keyword evidence="10" id="KW-0472">Membrane</keyword>
<comment type="caution">
    <text evidence="12">The sequence shown here is derived from an EMBL/GenBank/DDBJ whole genome shotgun (WGS) entry which is preliminary data.</text>
</comment>
<dbReference type="InterPro" id="IPR011992">
    <property type="entry name" value="EF-hand-dom_pair"/>
</dbReference>
<evidence type="ECO:0000256" key="3">
    <source>
        <dbReference type="ARBA" id="ARBA00022490"/>
    </source>
</evidence>
<dbReference type="AlphaFoldDB" id="A0A9Q0Y2Y0"/>
<gene>
    <name evidence="12" type="ORF">JRQ81_004498</name>
</gene>
<evidence type="ECO:0000313" key="13">
    <source>
        <dbReference type="Proteomes" id="UP001142489"/>
    </source>
</evidence>
<dbReference type="SUPFAM" id="SSF49758">
    <property type="entry name" value="Calpain large subunit, middle domain (domain III)"/>
    <property type="match status" value="1"/>
</dbReference>
<dbReference type="PANTHER" id="PTHR46735">
    <property type="entry name" value="CALPAIN, SMALL SUBUNIT 1 A-RELATED"/>
    <property type="match status" value="1"/>
</dbReference>